<dbReference type="GO" id="GO:0003729">
    <property type="term" value="F:mRNA binding"/>
    <property type="evidence" value="ECO:0007669"/>
    <property type="project" value="InterPro"/>
</dbReference>
<organism evidence="1 2">
    <name type="scientific">Emergencia timonensis</name>
    <dbReference type="NCBI Taxonomy" id="1776384"/>
    <lineage>
        <taxon>Bacteria</taxon>
        <taxon>Bacillati</taxon>
        <taxon>Bacillota</taxon>
        <taxon>Clostridia</taxon>
        <taxon>Peptostreptococcales</taxon>
        <taxon>Anaerovoracaceae</taxon>
        <taxon>Emergencia</taxon>
    </lineage>
</organism>
<evidence type="ECO:0000313" key="2">
    <source>
        <dbReference type="Proteomes" id="UP000284841"/>
    </source>
</evidence>
<keyword evidence="2" id="KW-1185">Reference proteome</keyword>
<dbReference type="InterPro" id="IPR012933">
    <property type="entry name" value="HicA_mRNA_interferase"/>
</dbReference>
<sequence>MRGKKGKLIERLRKPKDFTFAEAETLLGLLTYRRSNMGKTSGSRVRFISNNHAAILLHKPHGRKELLEYQVKQLLEILEQEDLL</sequence>
<name>A0A415DUI6_9FIRM</name>
<dbReference type="EMBL" id="QRMS01000008">
    <property type="protein sequence ID" value="RHJ83748.1"/>
    <property type="molecule type" value="Genomic_DNA"/>
</dbReference>
<dbReference type="STRING" id="1776384.GCA_900086585_01231"/>
<accession>A0A415DUI6</accession>
<gene>
    <name evidence="1" type="ORF">DW099_18690</name>
</gene>
<dbReference type="AlphaFoldDB" id="A0A415DUI6"/>
<dbReference type="Pfam" id="PF07927">
    <property type="entry name" value="HicA_toxin"/>
    <property type="match status" value="1"/>
</dbReference>
<proteinExistence type="predicted"/>
<dbReference type="OrthoDB" id="1447122at2"/>
<protein>
    <submittedName>
        <fullName evidence="1">Type II toxin-antitoxin system HicA family toxin</fullName>
    </submittedName>
</protein>
<comment type="caution">
    <text evidence="1">The sequence shown here is derived from an EMBL/GenBank/DDBJ whole genome shotgun (WGS) entry which is preliminary data.</text>
</comment>
<dbReference type="Proteomes" id="UP000284841">
    <property type="component" value="Unassembled WGS sequence"/>
</dbReference>
<reference evidence="1 2" key="1">
    <citation type="submission" date="2018-08" db="EMBL/GenBank/DDBJ databases">
        <title>A genome reference for cultivated species of the human gut microbiota.</title>
        <authorList>
            <person name="Zou Y."/>
            <person name="Xue W."/>
            <person name="Luo G."/>
        </authorList>
    </citation>
    <scope>NUCLEOTIDE SEQUENCE [LARGE SCALE GENOMIC DNA]</scope>
    <source>
        <strain evidence="1 2">AM07-24</strain>
    </source>
</reference>
<evidence type="ECO:0000313" key="1">
    <source>
        <dbReference type="EMBL" id="RHJ83748.1"/>
    </source>
</evidence>